<proteinExistence type="predicted"/>
<sequence>MIGIIGPEDSIRLVQEVAAGEGRAEAVTTRVYTRPEQAPDLARELDEVCQVLLFTGRIPYAFATAAGELRAEIDYVPHAGIDLYRTLSRMLLATGGKLPRVSVDTIEAETVRETYHDIEVAPPTEILPIADSSGLLFSGLDEITAYHRERYASGAVEACLTCLGAVHRDLADSGVPVWRVEHTRASVRDALRRAWLAAEIRQSRATQIAVMMVDLGVSTSRAQDPYQAERQRLRVREALLEHAERMRGRLATVDDRTLLITTTRGTVESAIARHRDGHASLLALRGVDVEHAVGFGAGTTIAAAEDNARKALALGRHGGDTHVVFPDGEVYSSRETAVRPRLRETAPGVLRVSEQLGIGPLSTRRLLEALHQMDPDEVTARGLADAYGVEARSARRLLKALRAAGFAEEVGVHVSTGAGRPQTVYRVAMRRLLGAIGAEASPPAPGAAEPSQPGP</sequence>
<dbReference type="EMBL" id="JBIRPU010000031">
    <property type="protein sequence ID" value="MFI0796637.1"/>
    <property type="molecule type" value="Genomic_DNA"/>
</dbReference>
<keyword evidence="2" id="KW-1185">Reference proteome</keyword>
<accession>A0ABW7SSF3</accession>
<protein>
    <recommendedName>
        <fullName evidence="3">Transcriptional regulator</fullName>
    </recommendedName>
</protein>
<comment type="caution">
    <text evidence="1">The sequence shown here is derived from an EMBL/GenBank/DDBJ whole genome shotgun (WGS) entry which is preliminary data.</text>
</comment>
<gene>
    <name evidence="1" type="ORF">ACH4OY_28715</name>
</gene>
<name>A0ABW7SSF3_9ACTN</name>
<organism evidence="1 2">
    <name type="scientific">Micromonospora rubida</name>
    <dbReference type="NCBI Taxonomy" id="2697657"/>
    <lineage>
        <taxon>Bacteria</taxon>
        <taxon>Bacillati</taxon>
        <taxon>Actinomycetota</taxon>
        <taxon>Actinomycetes</taxon>
        <taxon>Micromonosporales</taxon>
        <taxon>Micromonosporaceae</taxon>
        <taxon>Micromonospora</taxon>
    </lineage>
</organism>
<evidence type="ECO:0000313" key="2">
    <source>
        <dbReference type="Proteomes" id="UP001611075"/>
    </source>
</evidence>
<reference evidence="1 2" key="1">
    <citation type="submission" date="2024-10" db="EMBL/GenBank/DDBJ databases">
        <title>The Natural Products Discovery Center: Release of the First 8490 Sequenced Strains for Exploring Actinobacteria Biosynthetic Diversity.</title>
        <authorList>
            <person name="Kalkreuter E."/>
            <person name="Kautsar S.A."/>
            <person name="Yang D."/>
            <person name="Bader C.D."/>
            <person name="Teijaro C.N."/>
            <person name="Fluegel L."/>
            <person name="Davis C.M."/>
            <person name="Simpson J.R."/>
            <person name="Lauterbach L."/>
            <person name="Steele A.D."/>
            <person name="Gui C."/>
            <person name="Meng S."/>
            <person name="Li G."/>
            <person name="Viehrig K."/>
            <person name="Ye F."/>
            <person name="Su P."/>
            <person name="Kiefer A.F."/>
            <person name="Nichols A."/>
            <person name="Cepeda A.J."/>
            <person name="Yan W."/>
            <person name="Fan B."/>
            <person name="Jiang Y."/>
            <person name="Adhikari A."/>
            <person name="Zheng C.-J."/>
            <person name="Schuster L."/>
            <person name="Cowan T.M."/>
            <person name="Smanski M.J."/>
            <person name="Chevrette M.G."/>
            <person name="De Carvalho L.P.S."/>
            <person name="Shen B."/>
        </authorList>
    </citation>
    <scope>NUCLEOTIDE SEQUENCE [LARGE SCALE GENOMIC DNA]</scope>
    <source>
        <strain evidence="1 2">NPDC021253</strain>
    </source>
</reference>
<dbReference type="InterPro" id="IPR036390">
    <property type="entry name" value="WH_DNA-bd_sf"/>
</dbReference>
<dbReference type="RefSeq" id="WP_396684946.1">
    <property type="nucleotide sequence ID" value="NZ_JBIRPU010000031.1"/>
</dbReference>
<evidence type="ECO:0008006" key="3">
    <source>
        <dbReference type="Google" id="ProtNLM"/>
    </source>
</evidence>
<evidence type="ECO:0000313" key="1">
    <source>
        <dbReference type="EMBL" id="MFI0796637.1"/>
    </source>
</evidence>
<dbReference type="SUPFAM" id="SSF46785">
    <property type="entry name" value="Winged helix' DNA-binding domain"/>
    <property type="match status" value="1"/>
</dbReference>
<dbReference type="Proteomes" id="UP001611075">
    <property type="component" value="Unassembled WGS sequence"/>
</dbReference>